<dbReference type="Proteomes" id="UP001150830">
    <property type="component" value="Unassembled WGS sequence"/>
</dbReference>
<keyword evidence="3" id="KW-1185">Reference proteome</keyword>
<comment type="caution">
    <text evidence="2">The sequence shown here is derived from an EMBL/GenBank/DDBJ whole genome shotgun (WGS) entry which is preliminary data.</text>
</comment>
<evidence type="ECO:0000313" key="2">
    <source>
        <dbReference type="EMBL" id="MCY0966525.1"/>
    </source>
</evidence>
<gene>
    <name evidence="2" type="ORF">OUO13_15165</name>
</gene>
<dbReference type="Gene3D" id="3.40.30.10">
    <property type="entry name" value="Glutaredoxin"/>
    <property type="match status" value="1"/>
</dbReference>
<dbReference type="RefSeq" id="WP_283174732.1">
    <property type="nucleotide sequence ID" value="NZ_JAPNOA010000056.1"/>
</dbReference>
<sequence>MKFALYYYDACPFCQRVLRVLPDLKVEVEKRNVLTNAGYRQQQYAATGRTTVPVLRLEDESGKESWMFESADIIRFLQAQ</sequence>
<dbReference type="InterPro" id="IPR004045">
    <property type="entry name" value="Glutathione_S-Trfase_N"/>
</dbReference>
<reference evidence="2" key="1">
    <citation type="submission" date="2022-11" db="EMBL/GenBank/DDBJ databases">
        <title>Parathalassolutuus dongxingensis gen. nov., sp. nov., a novel member of family Oceanospirillaceae isolated from a coastal shrimp pond in Guangxi, China.</title>
        <authorList>
            <person name="Chen H."/>
        </authorList>
    </citation>
    <scope>NUCLEOTIDE SEQUENCE</scope>
    <source>
        <strain evidence="2">G-43</strain>
    </source>
</reference>
<dbReference type="PROSITE" id="PS51354">
    <property type="entry name" value="GLUTAREDOXIN_2"/>
    <property type="match status" value="1"/>
</dbReference>
<name>A0A9X3EFZ8_9GAMM</name>
<accession>A0A9X3EFZ8</accession>
<dbReference type="AlphaFoldDB" id="A0A9X3EFZ8"/>
<dbReference type="SUPFAM" id="SSF52833">
    <property type="entry name" value="Thioredoxin-like"/>
    <property type="match status" value="1"/>
</dbReference>
<dbReference type="InterPro" id="IPR011767">
    <property type="entry name" value="GLR_AS"/>
</dbReference>
<dbReference type="PROSITE" id="PS50404">
    <property type="entry name" value="GST_NTER"/>
    <property type="match status" value="1"/>
</dbReference>
<proteinExistence type="predicted"/>
<feature type="domain" description="GST N-terminal" evidence="1">
    <location>
        <begin position="1"/>
        <end position="80"/>
    </location>
</feature>
<evidence type="ECO:0000259" key="1">
    <source>
        <dbReference type="PROSITE" id="PS50404"/>
    </source>
</evidence>
<dbReference type="PROSITE" id="PS00195">
    <property type="entry name" value="GLUTAREDOXIN_1"/>
    <property type="match status" value="1"/>
</dbReference>
<organism evidence="2 3">
    <name type="scientific">Parathalassolituus penaei</name>
    <dbReference type="NCBI Taxonomy" id="2997323"/>
    <lineage>
        <taxon>Bacteria</taxon>
        <taxon>Pseudomonadati</taxon>
        <taxon>Pseudomonadota</taxon>
        <taxon>Gammaproteobacteria</taxon>
        <taxon>Oceanospirillales</taxon>
        <taxon>Oceanospirillaceae</taxon>
        <taxon>Parathalassolituus</taxon>
    </lineage>
</organism>
<dbReference type="Pfam" id="PF13417">
    <property type="entry name" value="GST_N_3"/>
    <property type="match status" value="1"/>
</dbReference>
<protein>
    <submittedName>
        <fullName evidence="2">Glutathione S-transferase N-terminal domain-containing protein</fullName>
    </submittedName>
</protein>
<dbReference type="EMBL" id="JAPNOA010000056">
    <property type="protein sequence ID" value="MCY0966525.1"/>
    <property type="molecule type" value="Genomic_DNA"/>
</dbReference>
<dbReference type="InterPro" id="IPR036249">
    <property type="entry name" value="Thioredoxin-like_sf"/>
</dbReference>
<evidence type="ECO:0000313" key="3">
    <source>
        <dbReference type="Proteomes" id="UP001150830"/>
    </source>
</evidence>